<dbReference type="SUPFAM" id="SSF51182">
    <property type="entry name" value="RmlC-like cupins"/>
    <property type="match status" value="1"/>
</dbReference>
<name>A0ABW8UUG2_9RHOB</name>
<evidence type="ECO:0000256" key="3">
    <source>
        <dbReference type="ARBA" id="ARBA00012098"/>
    </source>
</evidence>
<comment type="function">
    <text evidence="2 5">Catalyzes the epimerization of the C3' and C5'positions of dTDP-6-deoxy-D-xylo-4-hexulose, forming dTDP-6-deoxy-L-lyxo-4-hexulose.</text>
</comment>
<protein>
    <recommendedName>
        <fullName evidence="4 5">dTDP-4-dehydrorhamnose 3,5-epimerase</fullName>
        <ecNumber evidence="3 5">5.1.3.13</ecNumber>
    </recommendedName>
    <alternativeName>
        <fullName evidence="5">Thymidine diphospho-4-keto-rhamnose 3,5-epimerase</fullName>
    </alternativeName>
</protein>
<dbReference type="GO" id="GO:0008830">
    <property type="term" value="F:dTDP-4-dehydrorhamnose 3,5-epimerase activity"/>
    <property type="evidence" value="ECO:0007669"/>
    <property type="project" value="UniProtKB-EC"/>
</dbReference>
<dbReference type="RefSeq" id="WP_407591061.1">
    <property type="nucleotide sequence ID" value="NZ_JBHDIY010000002.1"/>
</dbReference>
<keyword evidence="7" id="KW-1185">Reference proteome</keyword>
<keyword evidence="5 6" id="KW-0413">Isomerase</keyword>
<evidence type="ECO:0000313" key="6">
    <source>
        <dbReference type="EMBL" id="MFL4469284.1"/>
    </source>
</evidence>
<dbReference type="Pfam" id="PF00908">
    <property type="entry name" value="dTDP_sugar_isom"/>
    <property type="match status" value="1"/>
</dbReference>
<gene>
    <name evidence="6" type="primary">rfbC</name>
    <name evidence="6" type="ORF">ACERZ8_05145</name>
</gene>
<dbReference type="NCBIfam" id="TIGR01221">
    <property type="entry name" value="rmlC"/>
    <property type="match status" value="1"/>
</dbReference>
<comment type="caution">
    <text evidence="6">The sequence shown here is derived from an EMBL/GenBank/DDBJ whole genome shotgun (WGS) entry which is preliminary data.</text>
</comment>
<comment type="pathway">
    <text evidence="5">Carbohydrate biosynthesis; dTDP-L-rhamnose biosynthesis.</text>
</comment>
<organism evidence="6 7">
    <name type="scientific">Tateyamaria armeniaca</name>
    <dbReference type="NCBI Taxonomy" id="2518930"/>
    <lineage>
        <taxon>Bacteria</taxon>
        <taxon>Pseudomonadati</taxon>
        <taxon>Pseudomonadota</taxon>
        <taxon>Alphaproteobacteria</taxon>
        <taxon>Rhodobacterales</taxon>
        <taxon>Roseobacteraceae</taxon>
        <taxon>Tateyamaria</taxon>
    </lineage>
</organism>
<dbReference type="Gene3D" id="2.60.120.10">
    <property type="entry name" value="Jelly Rolls"/>
    <property type="match status" value="1"/>
</dbReference>
<dbReference type="CDD" id="cd00438">
    <property type="entry name" value="cupin_RmlC"/>
    <property type="match status" value="1"/>
</dbReference>
<comment type="subunit">
    <text evidence="5">Homodimer.</text>
</comment>
<dbReference type="InterPro" id="IPR000888">
    <property type="entry name" value="RmlC-like"/>
</dbReference>
<evidence type="ECO:0000256" key="5">
    <source>
        <dbReference type="RuleBase" id="RU364069"/>
    </source>
</evidence>
<evidence type="ECO:0000256" key="2">
    <source>
        <dbReference type="ARBA" id="ARBA00001997"/>
    </source>
</evidence>
<dbReference type="InterPro" id="IPR011051">
    <property type="entry name" value="RmlC_Cupin_sf"/>
</dbReference>
<dbReference type="PANTHER" id="PTHR21047:SF2">
    <property type="entry name" value="THYMIDINE DIPHOSPHO-4-KETO-RHAMNOSE 3,5-EPIMERASE"/>
    <property type="match status" value="1"/>
</dbReference>
<comment type="similarity">
    <text evidence="5">Belongs to the dTDP-4-dehydrorhamnose 3,5-epimerase family.</text>
</comment>
<reference evidence="6 7" key="1">
    <citation type="submission" date="2024-08" db="EMBL/GenBank/DDBJ databases">
        <title>Tateyamaria sp. nov., isolated from marine algae.</title>
        <authorList>
            <person name="Choi B.J."/>
            <person name="Kim J.M."/>
            <person name="Lee J.K."/>
            <person name="Choi D.G."/>
            <person name="Bayburt H."/>
            <person name="Baek J.H."/>
            <person name="Han D.M."/>
            <person name="Jeon C.O."/>
        </authorList>
    </citation>
    <scope>NUCLEOTIDE SEQUENCE [LARGE SCALE GENOMIC DNA]</scope>
    <source>
        <strain evidence="6 7">KMU-156</strain>
    </source>
</reference>
<accession>A0ABW8UUG2</accession>
<dbReference type="EC" id="5.1.3.13" evidence="3 5"/>
<dbReference type="Proteomes" id="UP001627408">
    <property type="component" value="Unassembled WGS sequence"/>
</dbReference>
<dbReference type="InterPro" id="IPR014710">
    <property type="entry name" value="RmlC-like_jellyroll"/>
</dbReference>
<dbReference type="PANTHER" id="PTHR21047">
    <property type="entry name" value="DTDP-6-DEOXY-D-GLUCOSE-3,5 EPIMERASE"/>
    <property type="match status" value="1"/>
</dbReference>
<dbReference type="EMBL" id="JBHDIY010000002">
    <property type="protein sequence ID" value="MFL4469284.1"/>
    <property type="molecule type" value="Genomic_DNA"/>
</dbReference>
<evidence type="ECO:0000313" key="7">
    <source>
        <dbReference type="Proteomes" id="UP001627408"/>
    </source>
</evidence>
<sequence length="186" mass="20276">MKITETALPGVLLIEPRRFGDDRGFFSESWNRKTFATHGIHTEFVQDNHSMSGAVGTVRGLHFQAPPSAQAKLVRCGRGVLVDVAVDIRRGSPTYGQWVGYELSFDNGLQLLIPEGFLHGFATRTPDTEIIYKCSDYYDATADGAVAWDSCGIDWGLTGDPILSEKDAAAPALADFDSPFTYEAAP</sequence>
<proteinExistence type="inferred from homology"/>
<evidence type="ECO:0000256" key="4">
    <source>
        <dbReference type="ARBA" id="ARBA00019595"/>
    </source>
</evidence>
<evidence type="ECO:0000256" key="1">
    <source>
        <dbReference type="ARBA" id="ARBA00001298"/>
    </source>
</evidence>
<comment type="catalytic activity">
    <reaction evidence="1 5">
        <text>dTDP-4-dehydro-6-deoxy-alpha-D-glucose = dTDP-4-dehydro-beta-L-rhamnose</text>
        <dbReference type="Rhea" id="RHEA:16969"/>
        <dbReference type="ChEBI" id="CHEBI:57649"/>
        <dbReference type="ChEBI" id="CHEBI:62830"/>
        <dbReference type="EC" id="5.1.3.13"/>
    </reaction>
</comment>